<dbReference type="SUPFAM" id="SSF51338">
    <property type="entry name" value="Composite domain of metallo-dependent hydrolases"/>
    <property type="match status" value="1"/>
</dbReference>
<evidence type="ECO:0000259" key="5">
    <source>
        <dbReference type="Pfam" id="PF00149"/>
    </source>
</evidence>
<dbReference type="InterPro" id="IPR006680">
    <property type="entry name" value="Amidohydro-rel"/>
</dbReference>
<dbReference type="Pfam" id="PF00149">
    <property type="entry name" value="Metallophos"/>
    <property type="match status" value="1"/>
</dbReference>
<accession>A0A0H5PXX8</accession>
<comment type="cofactor">
    <cofactor evidence="1">
        <name>Zn(2+)</name>
        <dbReference type="ChEBI" id="CHEBI:29105"/>
    </cofactor>
</comment>
<dbReference type="InterPro" id="IPR050138">
    <property type="entry name" value="DHOase/Allantoinase_Hydrolase"/>
</dbReference>
<feature type="domain" description="Calcineurin-like phosphoesterase" evidence="5">
    <location>
        <begin position="87"/>
        <end position="185"/>
    </location>
</feature>
<dbReference type="EMBL" id="LN852826">
    <property type="protein sequence ID" value="CRY94040.1"/>
    <property type="molecule type" value="Genomic_DNA"/>
</dbReference>
<keyword evidence="4" id="KW-1133">Transmembrane helix</keyword>
<evidence type="ECO:0000259" key="6">
    <source>
        <dbReference type="Pfam" id="PF01979"/>
    </source>
</evidence>
<dbReference type="GO" id="GO:0006145">
    <property type="term" value="P:purine nucleobase catabolic process"/>
    <property type="evidence" value="ECO:0007669"/>
    <property type="project" value="TreeGrafter"/>
</dbReference>
<protein>
    <recommendedName>
        <fullName evidence="8">Amidohydrolase-related domain-containing protein</fullName>
    </recommendedName>
</protein>
<dbReference type="InterPro" id="IPR002195">
    <property type="entry name" value="Dihydroorotase_CS"/>
</dbReference>
<dbReference type="SUPFAM" id="SSF51556">
    <property type="entry name" value="Metallo-dependent hydrolases"/>
    <property type="match status" value="1"/>
</dbReference>
<dbReference type="InterPro" id="IPR011059">
    <property type="entry name" value="Metal-dep_hydrolase_composite"/>
</dbReference>
<dbReference type="AlphaFoldDB" id="A0A0H5PXX8"/>
<evidence type="ECO:0000256" key="4">
    <source>
        <dbReference type="SAM" id="Phobius"/>
    </source>
</evidence>
<dbReference type="PANTHER" id="PTHR43668:SF4">
    <property type="entry name" value="ALLANTOINASE"/>
    <property type="match status" value="1"/>
</dbReference>
<dbReference type="GO" id="GO:0004038">
    <property type="term" value="F:allantoinase activity"/>
    <property type="evidence" value="ECO:0007669"/>
    <property type="project" value="TreeGrafter"/>
</dbReference>
<dbReference type="Gene3D" id="3.20.20.140">
    <property type="entry name" value="Metal-dependent hydrolases"/>
    <property type="match status" value="1"/>
</dbReference>
<evidence type="ECO:0000256" key="3">
    <source>
        <dbReference type="ARBA" id="ARBA00022801"/>
    </source>
</evidence>
<proteinExistence type="predicted"/>
<evidence type="ECO:0000256" key="2">
    <source>
        <dbReference type="ARBA" id="ARBA00022723"/>
    </source>
</evidence>
<feature type="transmembrane region" description="Helical" evidence="4">
    <location>
        <begin position="43"/>
        <end position="64"/>
    </location>
</feature>
<keyword evidence="4" id="KW-0812">Transmembrane</keyword>
<evidence type="ECO:0000313" key="7">
    <source>
        <dbReference type="EMBL" id="CRY94040.1"/>
    </source>
</evidence>
<dbReference type="InterPro" id="IPR004843">
    <property type="entry name" value="Calcineurin-like_PHP"/>
</dbReference>
<sequence length="547" mass="61104">MITRVLIFTLIIVVFVGLAYFICWLAGWIIMHICHLQRNYGHLAGVAVLLFALYIIIYGCTIGFSKLDVRRITYSSAELPKEFDGYKIVHFSDAHLGTYGLDKQDILARNVDSINAQNPDLILFTGDIQNLVPSEIKPQMEILRRLHAKDGIYSCLGNHDYPIYVRDATPQQRAANLRTSYFDMPNCVPQTTTEEALNEKFELARRKSHVNYSFFYGATNDNVADFAKLDIHRIPGIKMFMGSSTGNMLVDKEQSLNTIFKTVAEMGVPVMTHCEDTAVINANMSKAKVEWGDDPDVTHHSEIRSEEACYESTKLAVDLAVKHNAHLHVAHLTTKKELELIQQINKENRNLSDKRITAEAVVGHLLFTADDHKTLGAKIKVNPSIKTAADRNALRKGLANGGVDIIATDHAPHLLKDKTGGCCSAASGMPMIQFSLVAMLELVDAGVITMEKLVELMCHNPARLFDIDQRGFIRKGYKADLVIVRPASPWTVTPDCIQSKCGWSPMEGHTFSWRVERTICNGHTVYADGAVDKSYVGEELSFRNHIV</sequence>
<feature type="domain" description="Amidohydrolase-related" evidence="6">
    <location>
        <begin position="256"/>
        <end position="525"/>
    </location>
</feature>
<evidence type="ECO:0000256" key="1">
    <source>
        <dbReference type="ARBA" id="ARBA00001947"/>
    </source>
</evidence>
<feature type="transmembrane region" description="Helical" evidence="4">
    <location>
        <begin position="6"/>
        <end position="31"/>
    </location>
</feature>
<dbReference type="PROSITE" id="PS00483">
    <property type="entry name" value="DIHYDROOROTASE_2"/>
    <property type="match status" value="1"/>
</dbReference>
<organism evidence="7">
    <name type="scientific">uncultured prokaryote</name>
    <dbReference type="NCBI Taxonomy" id="198431"/>
    <lineage>
        <taxon>unclassified sequences</taxon>
        <taxon>environmental samples</taxon>
    </lineage>
</organism>
<dbReference type="GO" id="GO:0046872">
    <property type="term" value="F:metal ion binding"/>
    <property type="evidence" value="ECO:0007669"/>
    <property type="project" value="UniProtKB-KW"/>
</dbReference>
<dbReference type="InterPro" id="IPR029052">
    <property type="entry name" value="Metallo-depent_PP-like"/>
</dbReference>
<dbReference type="Pfam" id="PF01979">
    <property type="entry name" value="Amidohydro_1"/>
    <property type="match status" value="1"/>
</dbReference>
<evidence type="ECO:0008006" key="8">
    <source>
        <dbReference type="Google" id="ProtNLM"/>
    </source>
</evidence>
<keyword evidence="2" id="KW-0479">Metal-binding</keyword>
<keyword evidence="4" id="KW-0472">Membrane</keyword>
<name>A0A0H5PXX8_9ZZZZ</name>
<keyword evidence="3" id="KW-0378">Hydrolase</keyword>
<reference evidence="7" key="1">
    <citation type="submission" date="2015-06" db="EMBL/GenBank/DDBJ databases">
        <authorList>
            <person name="Joergensen T."/>
        </authorList>
    </citation>
    <scope>NUCLEOTIDE SEQUENCE</scope>
    <source>
        <strain evidence="7">RGRH0136</strain>
    </source>
</reference>
<dbReference type="SUPFAM" id="SSF56300">
    <property type="entry name" value="Metallo-dependent phosphatases"/>
    <property type="match status" value="1"/>
</dbReference>
<dbReference type="PANTHER" id="PTHR43668">
    <property type="entry name" value="ALLANTOINASE"/>
    <property type="match status" value="1"/>
</dbReference>
<reference evidence="7" key="2">
    <citation type="submission" date="2015-07" db="EMBL/GenBank/DDBJ databases">
        <title>Plasmids, circular viruses and viroids from rat gut.</title>
        <authorList>
            <person name="Jorgensen T.J."/>
            <person name="Hansen M.A."/>
            <person name="Xu Z."/>
            <person name="Tabak M.A."/>
            <person name="Sorensen S.J."/>
            <person name="Hansen L.H."/>
        </authorList>
    </citation>
    <scope>NUCLEOTIDE SEQUENCE</scope>
    <source>
        <strain evidence="7">RGRH0136</strain>
    </source>
</reference>
<dbReference type="Gene3D" id="3.60.21.10">
    <property type="match status" value="1"/>
</dbReference>
<dbReference type="InterPro" id="IPR032466">
    <property type="entry name" value="Metal_Hydrolase"/>
</dbReference>